<dbReference type="RefSeq" id="WP_159444270.1">
    <property type="nucleotide sequence ID" value="NZ_FUXZ01000004.1"/>
</dbReference>
<name>A0A1T4VCV1_9FIRM</name>
<evidence type="ECO:0000259" key="15">
    <source>
        <dbReference type="PROSITE" id="PS50109"/>
    </source>
</evidence>
<dbReference type="InterPro" id="IPR036890">
    <property type="entry name" value="HATPase_C_sf"/>
</dbReference>
<evidence type="ECO:0000256" key="11">
    <source>
        <dbReference type="ARBA" id="ARBA00022989"/>
    </source>
</evidence>
<evidence type="ECO:0000256" key="2">
    <source>
        <dbReference type="ARBA" id="ARBA00004651"/>
    </source>
</evidence>
<dbReference type="GO" id="GO:0000155">
    <property type="term" value="F:phosphorelay sensor kinase activity"/>
    <property type="evidence" value="ECO:0007669"/>
    <property type="project" value="InterPro"/>
</dbReference>
<keyword evidence="10" id="KW-0067">ATP-binding</keyword>
<dbReference type="SMART" id="SM00388">
    <property type="entry name" value="HisKA"/>
    <property type="match status" value="1"/>
</dbReference>
<reference evidence="16 17" key="1">
    <citation type="submission" date="2017-02" db="EMBL/GenBank/DDBJ databases">
        <authorList>
            <person name="Peterson S.W."/>
        </authorList>
    </citation>
    <scope>NUCLEOTIDE SEQUENCE [LARGE SCALE GENOMIC DNA]</scope>
    <source>
        <strain evidence="16 17">ATCC 35992</strain>
    </source>
</reference>
<dbReference type="FunFam" id="1.10.287.130:FF:000001">
    <property type="entry name" value="Two-component sensor histidine kinase"/>
    <property type="match status" value="1"/>
</dbReference>
<sequence length="443" mass="51796">MNKISIRVVLLFEMLWICFIVFFINTYTNKSTKNIKEEAIGNLEDYREDSINPGSISYDEIEKLRFYVGQTSYSYDDTQDNAADLTEKEIEDRLKYIEEHPDEEFEPRDYWNKTYPEYRLVRAAIKEYDSIIKKGKILKKKSEIKKFYEEVNKRDPRKIEVDGKTFYIDKYMDPYNMEYDLEEKHIHSYFINYINVTARVNSIERTRRAIILAAIIVAVIGLFFGMFVGSYIGKTDKSQRSFFENASHELKTPLAKLRCYSDVLKDGDAEKLKESGAYISKQTDKMTKLVEDVLCVARIESGVITLDKEDVDISEIIQDCLMPFENVIRKKELDIDLNVEETIVQVDIKQFERALNNIYEYACDKAKSEISIENNDKIINIDFDMDNISDNDIKHIFDRFYTKDGSSTGVILSVVKDIINYHAYKIDAKKTANGMKFVIDFRG</sequence>
<evidence type="ECO:0000256" key="4">
    <source>
        <dbReference type="ARBA" id="ARBA00022475"/>
    </source>
</evidence>
<keyword evidence="13 14" id="KW-0472">Membrane</keyword>
<dbReference type="AlphaFoldDB" id="A0A1T4VCV1"/>
<comment type="catalytic activity">
    <reaction evidence="1">
        <text>ATP + protein L-histidine = ADP + protein N-phospho-L-histidine.</text>
        <dbReference type="EC" id="2.7.13.3"/>
    </reaction>
</comment>
<evidence type="ECO:0000256" key="9">
    <source>
        <dbReference type="ARBA" id="ARBA00022777"/>
    </source>
</evidence>
<dbReference type="EC" id="2.7.13.3" evidence="3"/>
<evidence type="ECO:0000256" key="7">
    <source>
        <dbReference type="ARBA" id="ARBA00022692"/>
    </source>
</evidence>
<keyword evidence="17" id="KW-1185">Reference proteome</keyword>
<protein>
    <recommendedName>
        <fullName evidence="3">histidine kinase</fullName>
        <ecNumber evidence="3">2.7.13.3</ecNumber>
    </recommendedName>
</protein>
<dbReference type="Pfam" id="PF00512">
    <property type="entry name" value="HisKA"/>
    <property type="match status" value="1"/>
</dbReference>
<evidence type="ECO:0000256" key="10">
    <source>
        <dbReference type="ARBA" id="ARBA00022840"/>
    </source>
</evidence>
<dbReference type="Pfam" id="PF02518">
    <property type="entry name" value="HATPase_c"/>
    <property type="match status" value="1"/>
</dbReference>
<keyword evidence="11 14" id="KW-1133">Transmembrane helix</keyword>
<evidence type="ECO:0000313" key="17">
    <source>
        <dbReference type="Proteomes" id="UP000190814"/>
    </source>
</evidence>
<keyword evidence="6" id="KW-0808">Transferase</keyword>
<gene>
    <name evidence="16" type="ORF">SAMN02745111_00700</name>
</gene>
<keyword evidence="12" id="KW-0902">Two-component regulatory system</keyword>
<evidence type="ECO:0000256" key="13">
    <source>
        <dbReference type="ARBA" id="ARBA00023136"/>
    </source>
</evidence>
<dbReference type="EMBL" id="FUXZ01000004">
    <property type="protein sequence ID" value="SKA62785.1"/>
    <property type="molecule type" value="Genomic_DNA"/>
</dbReference>
<feature type="transmembrane region" description="Helical" evidence="14">
    <location>
        <begin position="6"/>
        <end position="27"/>
    </location>
</feature>
<keyword evidence="9 16" id="KW-0418">Kinase</keyword>
<dbReference type="CDD" id="cd00082">
    <property type="entry name" value="HisKA"/>
    <property type="match status" value="1"/>
</dbReference>
<evidence type="ECO:0000256" key="8">
    <source>
        <dbReference type="ARBA" id="ARBA00022741"/>
    </source>
</evidence>
<dbReference type="SUPFAM" id="SSF55874">
    <property type="entry name" value="ATPase domain of HSP90 chaperone/DNA topoisomerase II/histidine kinase"/>
    <property type="match status" value="1"/>
</dbReference>
<dbReference type="SUPFAM" id="SSF47384">
    <property type="entry name" value="Homodimeric domain of signal transducing histidine kinase"/>
    <property type="match status" value="1"/>
</dbReference>
<evidence type="ECO:0000256" key="1">
    <source>
        <dbReference type="ARBA" id="ARBA00000085"/>
    </source>
</evidence>
<dbReference type="PANTHER" id="PTHR45528:SF1">
    <property type="entry name" value="SENSOR HISTIDINE KINASE CPXA"/>
    <property type="match status" value="1"/>
</dbReference>
<dbReference type="PROSITE" id="PS50109">
    <property type="entry name" value="HIS_KIN"/>
    <property type="match status" value="1"/>
</dbReference>
<dbReference type="Proteomes" id="UP000190814">
    <property type="component" value="Unassembled WGS sequence"/>
</dbReference>
<dbReference type="GO" id="GO:0005886">
    <property type="term" value="C:plasma membrane"/>
    <property type="evidence" value="ECO:0007669"/>
    <property type="project" value="UniProtKB-SubCell"/>
</dbReference>
<dbReference type="InterPro" id="IPR003594">
    <property type="entry name" value="HATPase_dom"/>
</dbReference>
<feature type="transmembrane region" description="Helical" evidence="14">
    <location>
        <begin position="209"/>
        <end position="232"/>
    </location>
</feature>
<dbReference type="InterPro" id="IPR036097">
    <property type="entry name" value="HisK_dim/P_sf"/>
</dbReference>
<keyword evidence="7 14" id="KW-0812">Transmembrane</keyword>
<dbReference type="OrthoDB" id="368131at2"/>
<keyword evidence="4" id="KW-1003">Cell membrane</keyword>
<dbReference type="InterPro" id="IPR003661">
    <property type="entry name" value="HisK_dim/P_dom"/>
</dbReference>
<comment type="subcellular location">
    <subcellularLocation>
        <location evidence="2">Cell membrane</location>
        <topology evidence="2">Multi-pass membrane protein</topology>
    </subcellularLocation>
</comment>
<dbReference type="Gene3D" id="1.10.287.130">
    <property type="match status" value="1"/>
</dbReference>
<evidence type="ECO:0000256" key="6">
    <source>
        <dbReference type="ARBA" id="ARBA00022679"/>
    </source>
</evidence>
<dbReference type="Gene3D" id="3.30.565.10">
    <property type="entry name" value="Histidine kinase-like ATPase, C-terminal domain"/>
    <property type="match status" value="1"/>
</dbReference>
<dbReference type="STRING" id="39495.SAMN02745111_00700"/>
<dbReference type="GO" id="GO:0005524">
    <property type="term" value="F:ATP binding"/>
    <property type="evidence" value="ECO:0007669"/>
    <property type="project" value="UniProtKB-KW"/>
</dbReference>
<evidence type="ECO:0000256" key="3">
    <source>
        <dbReference type="ARBA" id="ARBA00012438"/>
    </source>
</evidence>
<dbReference type="CDD" id="cd00075">
    <property type="entry name" value="HATPase"/>
    <property type="match status" value="1"/>
</dbReference>
<dbReference type="InterPro" id="IPR005467">
    <property type="entry name" value="His_kinase_dom"/>
</dbReference>
<organism evidence="16 17">
    <name type="scientific">Eubacterium uniforme</name>
    <dbReference type="NCBI Taxonomy" id="39495"/>
    <lineage>
        <taxon>Bacteria</taxon>
        <taxon>Bacillati</taxon>
        <taxon>Bacillota</taxon>
        <taxon>Clostridia</taxon>
        <taxon>Eubacteriales</taxon>
        <taxon>Eubacteriaceae</taxon>
        <taxon>Eubacterium</taxon>
    </lineage>
</organism>
<dbReference type="InterPro" id="IPR050398">
    <property type="entry name" value="HssS/ArlS-like"/>
</dbReference>
<evidence type="ECO:0000256" key="12">
    <source>
        <dbReference type="ARBA" id="ARBA00023012"/>
    </source>
</evidence>
<keyword evidence="8" id="KW-0547">Nucleotide-binding</keyword>
<accession>A0A1T4VCV1</accession>
<feature type="domain" description="Histidine kinase" evidence="15">
    <location>
        <begin position="245"/>
        <end position="443"/>
    </location>
</feature>
<evidence type="ECO:0000256" key="5">
    <source>
        <dbReference type="ARBA" id="ARBA00022553"/>
    </source>
</evidence>
<evidence type="ECO:0000313" key="16">
    <source>
        <dbReference type="EMBL" id="SKA62785.1"/>
    </source>
</evidence>
<keyword evidence="5" id="KW-0597">Phosphoprotein</keyword>
<proteinExistence type="predicted"/>
<evidence type="ECO:0000256" key="14">
    <source>
        <dbReference type="SAM" id="Phobius"/>
    </source>
</evidence>
<dbReference type="PANTHER" id="PTHR45528">
    <property type="entry name" value="SENSOR HISTIDINE KINASE CPXA"/>
    <property type="match status" value="1"/>
</dbReference>